<evidence type="ECO:0000259" key="8">
    <source>
        <dbReference type="SMART" id="SM00342"/>
    </source>
</evidence>
<dbReference type="InterPro" id="IPR011006">
    <property type="entry name" value="CheY-like_superfamily"/>
</dbReference>
<protein>
    <submittedName>
        <fullName evidence="10">Response regulator</fullName>
    </submittedName>
</protein>
<dbReference type="EMBL" id="CP119317">
    <property type="protein sequence ID" value="WEK55058.1"/>
    <property type="molecule type" value="Genomic_DNA"/>
</dbReference>
<evidence type="ECO:0000256" key="7">
    <source>
        <dbReference type="ARBA" id="ARBA00023163"/>
    </source>
</evidence>
<evidence type="ECO:0000256" key="6">
    <source>
        <dbReference type="ARBA" id="ARBA00023125"/>
    </source>
</evidence>
<feature type="domain" description="Response regulatory" evidence="9">
    <location>
        <begin position="3"/>
        <end position="117"/>
    </location>
</feature>
<evidence type="ECO:0000256" key="5">
    <source>
        <dbReference type="ARBA" id="ARBA00023015"/>
    </source>
</evidence>
<reference evidence="10" key="1">
    <citation type="submission" date="2023-03" db="EMBL/GenBank/DDBJ databases">
        <title>Andean soil-derived lignocellulolytic bacterial consortium as a source of novel taxa and putative plastic-active enzymes.</title>
        <authorList>
            <person name="Diaz-Garcia L."/>
            <person name="Chuvochina M."/>
            <person name="Feuerriegel G."/>
            <person name="Bunk B."/>
            <person name="Sproer C."/>
            <person name="Streit W.R."/>
            <person name="Rodriguez L.M."/>
            <person name="Overmann J."/>
            <person name="Jimenez D.J."/>
        </authorList>
    </citation>
    <scope>NUCLEOTIDE SEQUENCE</scope>
    <source>
        <strain evidence="10">MAG 2441</strain>
    </source>
</reference>
<dbReference type="GO" id="GO:0003700">
    <property type="term" value="F:DNA-binding transcription factor activity"/>
    <property type="evidence" value="ECO:0007669"/>
    <property type="project" value="InterPro"/>
</dbReference>
<dbReference type="InterPro" id="IPR009057">
    <property type="entry name" value="Homeodomain-like_sf"/>
</dbReference>
<dbReference type="SMART" id="SM00342">
    <property type="entry name" value="HTH_ARAC"/>
    <property type="match status" value="1"/>
</dbReference>
<evidence type="ECO:0000256" key="4">
    <source>
        <dbReference type="ARBA" id="ARBA00023012"/>
    </source>
</evidence>
<gene>
    <name evidence="10" type="ORF">P0Y55_02960</name>
</gene>
<dbReference type="InterPro" id="IPR051552">
    <property type="entry name" value="HptR"/>
</dbReference>
<name>A0AA95JB03_9BACL</name>
<evidence type="ECO:0000256" key="3">
    <source>
        <dbReference type="ARBA" id="ARBA00022553"/>
    </source>
</evidence>
<keyword evidence="2" id="KW-0963">Cytoplasm</keyword>
<dbReference type="Pfam" id="PF12833">
    <property type="entry name" value="HTH_18"/>
    <property type="match status" value="1"/>
</dbReference>
<dbReference type="Pfam" id="PF00072">
    <property type="entry name" value="Response_reg"/>
    <property type="match status" value="1"/>
</dbReference>
<dbReference type="SUPFAM" id="SSF46689">
    <property type="entry name" value="Homeodomain-like"/>
    <property type="match status" value="2"/>
</dbReference>
<keyword evidence="6" id="KW-0238">DNA-binding</keyword>
<dbReference type="InterPro" id="IPR018060">
    <property type="entry name" value="HTH_AraC"/>
</dbReference>
<dbReference type="PANTHER" id="PTHR42713">
    <property type="entry name" value="HISTIDINE KINASE-RELATED"/>
    <property type="match status" value="1"/>
</dbReference>
<dbReference type="Gene3D" id="3.40.50.2300">
    <property type="match status" value="1"/>
</dbReference>
<dbReference type="Proteomes" id="UP001178662">
    <property type="component" value="Chromosome"/>
</dbReference>
<dbReference type="GO" id="GO:0005737">
    <property type="term" value="C:cytoplasm"/>
    <property type="evidence" value="ECO:0007669"/>
    <property type="project" value="UniProtKB-SubCell"/>
</dbReference>
<feature type="domain" description="HTH araC/xylS-type" evidence="8">
    <location>
        <begin position="454"/>
        <end position="536"/>
    </location>
</feature>
<dbReference type="InterPro" id="IPR001789">
    <property type="entry name" value="Sig_transdc_resp-reg_receiver"/>
</dbReference>
<proteinExistence type="predicted"/>
<dbReference type="GO" id="GO:0000160">
    <property type="term" value="P:phosphorelay signal transduction system"/>
    <property type="evidence" value="ECO:0007669"/>
    <property type="project" value="UniProtKB-KW"/>
</dbReference>
<evidence type="ECO:0000313" key="10">
    <source>
        <dbReference type="EMBL" id="WEK55058.1"/>
    </source>
</evidence>
<sequence length="559" mass="64647">MALKMIIAEDEQSFREGLINLIDWKLYDIELTGVAENGRQALDLIKRDSPDLLLTDIRMPFLNGLELIRSAKAGGAQFHTILITGYDEFEYAKEAISLGVSDYLLKPCMPHDIVRVIMDVKQKLDHSDVAVPLNRELNRTWNRNIHLLKNQILTQWVRQPLMPLENRSLVIREVNLAVQPGPIEIGIVRMDMNDRSEPYPSTRDLELIRYAMQNIVNETLNDFYSGNIEVFRHDEDLLWLGNTSIGKSELSTVEIMKTVQHNLISYLKLSFSIALSSPHPSVNDAQLAYEEAVEAMEGRFYQGKGGIFLHEELNQQQSPSSSILDDPFLQRWEKELFTYLQNGQYEQAVDAIETGLRYFKERPGYTRSEVILLITSLILTLRKFAEEQYSVSIEWMDENIDWIEKMPEMESLDECSSILQKIVQCVVLAAPSRKTLHRTVHATLELIKSKYNSNLTLEQAAKETFVSNSYLSSLFKQELGVNFLDYLHQYRIEQAKELLRKNYKIYAVAKLVGYQEERHFSSTFKKWTGLAPRQYQKGYEAIIRDDITTLMEVEQDEHS</sequence>
<accession>A0AA95JB03</accession>
<comment type="subcellular location">
    <subcellularLocation>
        <location evidence="1">Cytoplasm</location>
    </subcellularLocation>
</comment>
<organism evidence="10 11">
    <name type="scientific">Candidatus Cohnella colombiensis</name>
    <dbReference type="NCBI Taxonomy" id="3121368"/>
    <lineage>
        <taxon>Bacteria</taxon>
        <taxon>Bacillati</taxon>
        <taxon>Bacillota</taxon>
        <taxon>Bacilli</taxon>
        <taxon>Bacillales</taxon>
        <taxon>Paenibacillaceae</taxon>
        <taxon>Cohnella</taxon>
    </lineage>
</organism>
<evidence type="ECO:0000259" key="9">
    <source>
        <dbReference type="SMART" id="SM00448"/>
    </source>
</evidence>
<evidence type="ECO:0000256" key="2">
    <source>
        <dbReference type="ARBA" id="ARBA00022490"/>
    </source>
</evidence>
<dbReference type="PANTHER" id="PTHR42713:SF3">
    <property type="entry name" value="TRANSCRIPTIONAL REGULATORY PROTEIN HPTR"/>
    <property type="match status" value="1"/>
</dbReference>
<evidence type="ECO:0000256" key="1">
    <source>
        <dbReference type="ARBA" id="ARBA00004496"/>
    </source>
</evidence>
<dbReference type="AlphaFoldDB" id="A0AA95JB03"/>
<keyword evidence="11" id="KW-1185">Reference proteome</keyword>
<keyword evidence="3" id="KW-0597">Phosphoprotein</keyword>
<dbReference type="GO" id="GO:0043565">
    <property type="term" value="F:sequence-specific DNA binding"/>
    <property type="evidence" value="ECO:0007669"/>
    <property type="project" value="InterPro"/>
</dbReference>
<dbReference type="SUPFAM" id="SSF52172">
    <property type="entry name" value="CheY-like"/>
    <property type="match status" value="1"/>
</dbReference>
<dbReference type="CDD" id="cd17536">
    <property type="entry name" value="REC_YesN-like"/>
    <property type="match status" value="1"/>
</dbReference>
<dbReference type="SMART" id="SM00448">
    <property type="entry name" value="REC"/>
    <property type="match status" value="1"/>
</dbReference>
<keyword evidence="4" id="KW-0902">Two-component regulatory system</keyword>
<keyword evidence="7" id="KW-0804">Transcription</keyword>
<evidence type="ECO:0000313" key="11">
    <source>
        <dbReference type="Proteomes" id="UP001178662"/>
    </source>
</evidence>
<keyword evidence="5" id="KW-0805">Transcription regulation</keyword>
<dbReference type="Gene3D" id="1.10.10.60">
    <property type="entry name" value="Homeodomain-like"/>
    <property type="match status" value="2"/>
</dbReference>